<proteinExistence type="predicted"/>
<feature type="compositionally biased region" description="Acidic residues" evidence="1">
    <location>
        <begin position="455"/>
        <end position="476"/>
    </location>
</feature>
<feature type="compositionally biased region" description="Polar residues" evidence="1">
    <location>
        <begin position="495"/>
        <end position="510"/>
    </location>
</feature>
<dbReference type="KEGG" id="bpg:Bathy11g03040"/>
<evidence type="ECO:0000256" key="1">
    <source>
        <dbReference type="SAM" id="MobiDB-lite"/>
    </source>
</evidence>
<accession>K8FAT5</accession>
<gene>
    <name evidence="2" type="ordered locus">Bathy11g03040</name>
</gene>
<reference evidence="2 3" key="1">
    <citation type="submission" date="2011-10" db="EMBL/GenBank/DDBJ databases">
        <authorList>
            <person name="Genoscope - CEA"/>
        </authorList>
    </citation>
    <scope>NUCLEOTIDE SEQUENCE [LARGE SCALE GENOMIC DNA]</scope>
    <source>
        <strain evidence="2 3">RCC 1105</strain>
    </source>
</reference>
<dbReference type="EMBL" id="FO082268">
    <property type="protein sequence ID" value="CCO18743.1"/>
    <property type="molecule type" value="Genomic_DNA"/>
</dbReference>
<dbReference type="GeneID" id="19012983"/>
<protein>
    <submittedName>
        <fullName evidence="2">Uncharacterized protein</fullName>
    </submittedName>
</protein>
<keyword evidence="3" id="KW-1185">Reference proteome</keyword>
<dbReference type="AlphaFoldDB" id="K8FAT5"/>
<feature type="compositionally biased region" description="Polar residues" evidence="1">
    <location>
        <begin position="424"/>
        <end position="433"/>
    </location>
</feature>
<evidence type="ECO:0000313" key="2">
    <source>
        <dbReference type="EMBL" id="CCO18743.1"/>
    </source>
</evidence>
<dbReference type="RefSeq" id="XP_007510398.1">
    <property type="nucleotide sequence ID" value="XM_007510336.1"/>
</dbReference>
<organism evidence="2 3">
    <name type="scientific">Bathycoccus prasinos</name>
    <dbReference type="NCBI Taxonomy" id="41875"/>
    <lineage>
        <taxon>Eukaryota</taxon>
        <taxon>Viridiplantae</taxon>
        <taxon>Chlorophyta</taxon>
        <taxon>Mamiellophyceae</taxon>
        <taxon>Mamiellales</taxon>
        <taxon>Bathycoccaceae</taxon>
        <taxon>Bathycoccus</taxon>
    </lineage>
</organism>
<dbReference type="Proteomes" id="UP000198341">
    <property type="component" value="Chromosome 11"/>
</dbReference>
<sequence>MSSPLEVQIGNGNGNGVITRSNKKNAAFKPPINAPPLVVFGPMVKDIVQSVLVSLVSRQILNTLRADDGDGAKENKKGGVFGRKVNAKRNDGKRRQRYEEENFRLVCVTGTYQEGYKNREMLNSEDGREAVFVGYALVRGCGLHFDVKADDDEDVDEDDTLLKQKKEEDDDDVYDENDIAPVVVLTNDERDAVVYSVYAVPCDALITNLFDSGLNARLMGVSSDTAAIDLAAVETSTSVRVAAQANEGFGFALTMLSFARPKKSSVCARPLYEKRDGTRVYAFNDEQLENCGITSGSSLAKIRAICAKSSGGKKESNSTTVEEVVTDVENKTDENNNEASSWPMNLLRSTGLFETEGDAEEKMKEEEDELLVKDKKAPLGESSNISQNNNENVGGFFASFLSPVNISANKKSSAAGEEEENHKSSSATTQQTPGALGDQVLYPATVASPWPDESRDADEDYVPDYEAEDFDYDDEPLSGGSSLMVTPTKEATGGNRRNGSFYESATTTPNAEKVRDEPRPFGSVNAVAATTSVASTSSPTEEKEAHSSEYVYSVDSESDAVSSADKKSVARAFKASSNSNWGENNKIEKAMKEYKMLGGVDVARLYTRTRERKSAQKSIGLVNKSTRLVDFASCQRAVKYAETFHTKDDGSDGGVLPRSRAVWFDGRRCRM</sequence>
<feature type="region of interest" description="Disordered" evidence="1">
    <location>
        <begin position="410"/>
        <end position="548"/>
    </location>
</feature>
<evidence type="ECO:0000313" key="3">
    <source>
        <dbReference type="Proteomes" id="UP000198341"/>
    </source>
</evidence>
<name>K8FAT5_9CHLO</name>
<feature type="compositionally biased region" description="Low complexity" evidence="1">
    <location>
        <begin position="523"/>
        <end position="538"/>
    </location>
</feature>